<protein>
    <recommendedName>
        <fullName evidence="6">DUF4398 domain-containing protein</fullName>
    </recommendedName>
</protein>
<accession>A0A1Q2HMJ1</accession>
<feature type="signal peptide" evidence="3">
    <location>
        <begin position="1"/>
        <end position="19"/>
    </location>
</feature>
<dbReference type="STRING" id="1940790.L21SP3_00230"/>
<dbReference type="EMBL" id="CP019633">
    <property type="protein sequence ID" value="AQQ08453.1"/>
    <property type="molecule type" value="Genomic_DNA"/>
</dbReference>
<dbReference type="RefSeq" id="WP_077538751.1">
    <property type="nucleotide sequence ID" value="NZ_CP019633.1"/>
</dbReference>
<evidence type="ECO:0000256" key="2">
    <source>
        <dbReference type="SAM" id="MobiDB-lite"/>
    </source>
</evidence>
<keyword evidence="1" id="KW-0175">Coiled coil</keyword>
<dbReference type="Proteomes" id="UP000188273">
    <property type="component" value="Chromosome"/>
</dbReference>
<proteinExistence type="predicted"/>
<evidence type="ECO:0008006" key="6">
    <source>
        <dbReference type="Google" id="ProtNLM"/>
    </source>
</evidence>
<evidence type="ECO:0000313" key="5">
    <source>
        <dbReference type="Proteomes" id="UP000188273"/>
    </source>
</evidence>
<dbReference type="AlphaFoldDB" id="A0A1Q2HMJ1"/>
<evidence type="ECO:0000313" key="4">
    <source>
        <dbReference type="EMBL" id="AQQ08453.1"/>
    </source>
</evidence>
<feature type="chain" id="PRO_5012298033" description="DUF4398 domain-containing protein" evidence="3">
    <location>
        <begin position="20"/>
        <end position="616"/>
    </location>
</feature>
<sequence precursor="true">MKYILKKKFFLILLASVFAAGGCGKNPEDQAAEKAGKQIEKAVRTVQDYKAEAGGHDFQAAIEEVEKARDYAEKAGGKAEQVNLLAGRLYKAKAEKLSDKLNTISLEAGNMIEDAGEKLSRVSEYASDMEMVKMLSETGTSEKQKLQELLAEKSGIEAKISEKKAQLSTIEAKVSEYKSKIEDVKSSLINIKSETVSLFNKAELKSGETRAKLEDKAFSILRGKANGDSQFSLESELQKFMDKLEPLEDEKESIENLLSMLKSDAQEVKNRIDFLKNMDSELGFSEQLSYLGDLIEKGRAYVKDKTGSLDSVIESFSARTSEIENTYSQAMQAYSQVKGNLTSDAAVQKAQVQSSLVSLRKTQADFFETASKSLNNLQSLQQQEAAVLPESLIEKCEEKLSEAEDKINEAFEKSFELYQNAVEAADTSSGKDAAARGYMAQIYSRLKLAEEKGGNEQLKDELLKKLDSIKDYSIKHDPQFGTSYLAGLFKEYGIDFKTAQQKLMEKYENAKVAFSQVSGMQEQDRLDRLIYLITEFNKLEKPEDQQAYQDIVKSIFELHKEDWIELSEDPANSEALDPFSDLLAQEVQPAAETQVEEGAGEAEAEEGIAGGEPNMP</sequence>
<keyword evidence="3" id="KW-0732">Signal</keyword>
<keyword evidence="5" id="KW-1185">Reference proteome</keyword>
<dbReference type="KEGG" id="pbu:L21SP3_00230"/>
<evidence type="ECO:0000256" key="3">
    <source>
        <dbReference type="SAM" id="SignalP"/>
    </source>
</evidence>
<feature type="region of interest" description="Disordered" evidence="2">
    <location>
        <begin position="588"/>
        <end position="616"/>
    </location>
</feature>
<dbReference type="OrthoDB" id="9914578at2"/>
<feature type="coiled-coil region" evidence="1">
    <location>
        <begin position="237"/>
        <end position="278"/>
    </location>
</feature>
<feature type="coiled-coil region" evidence="1">
    <location>
        <begin position="146"/>
        <end position="187"/>
    </location>
</feature>
<name>A0A1Q2HMJ1_9BACT</name>
<feature type="compositionally biased region" description="Acidic residues" evidence="2">
    <location>
        <begin position="594"/>
        <end position="606"/>
    </location>
</feature>
<gene>
    <name evidence="4" type="ORF">L21SP3_00230</name>
</gene>
<reference evidence="5" key="1">
    <citation type="submission" date="2017-02" db="EMBL/GenBank/DDBJ databases">
        <title>Comparative genomics and description of representatives of a novel lineage of planctomycetes thriving in anoxic sediments.</title>
        <authorList>
            <person name="Spring S."/>
            <person name="Bunk B."/>
            <person name="Sproer C."/>
            <person name="Klenk H.-P."/>
        </authorList>
    </citation>
    <scope>NUCLEOTIDE SEQUENCE [LARGE SCALE GENOMIC DNA]</scope>
    <source>
        <strain evidence="5">L21-RPul-D3</strain>
    </source>
</reference>
<organism evidence="4 5">
    <name type="scientific">Sedimentisphaera cyanobacteriorum</name>
    <dbReference type="NCBI Taxonomy" id="1940790"/>
    <lineage>
        <taxon>Bacteria</taxon>
        <taxon>Pseudomonadati</taxon>
        <taxon>Planctomycetota</taxon>
        <taxon>Phycisphaerae</taxon>
        <taxon>Sedimentisphaerales</taxon>
        <taxon>Sedimentisphaeraceae</taxon>
        <taxon>Sedimentisphaera</taxon>
    </lineage>
</organism>
<dbReference type="PROSITE" id="PS51257">
    <property type="entry name" value="PROKAR_LIPOPROTEIN"/>
    <property type="match status" value="1"/>
</dbReference>
<evidence type="ECO:0000256" key="1">
    <source>
        <dbReference type="SAM" id="Coils"/>
    </source>
</evidence>